<proteinExistence type="predicted"/>
<reference evidence="1" key="1">
    <citation type="submission" date="2020-03" db="EMBL/GenBank/DDBJ databases">
        <title>The deep terrestrial virosphere.</title>
        <authorList>
            <person name="Holmfeldt K."/>
            <person name="Nilsson E."/>
            <person name="Simone D."/>
            <person name="Lopez-Fernandez M."/>
            <person name="Wu X."/>
            <person name="de Brujin I."/>
            <person name="Lundin D."/>
            <person name="Andersson A."/>
            <person name="Bertilsson S."/>
            <person name="Dopson M."/>
        </authorList>
    </citation>
    <scope>NUCLEOTIDE SEQUENCE</scope>
    <source>
        <strain evidence="1">MM415B06028</strain>
    </source>
</reference>
<name>A0A6M3LYB1_9ZZZZ</name>
<evidence type="ECO:0000313" key="1">
    <source>
        <dbReference type="EMBL" id="QJA97655.1"/>
    </source>
</evidence>
<gene>
    <name evidence="1" type="ORF">MM415B06028_0004</name>
</gene>
<sequence length="118" mass="13378">MTVKTINHQVVYALIRAIEIIQRGGLDDGDPSHPAFITYDPEERLEFADDACEARDSAQVTLEYYRDEASDGWHEDVGTVSWGIYVPVEVAAECDRRETPDGPLDYWVDYCMEDVCGE</sequence>
<dbReference type="AlphaFoldDB" id="A0A6M3LYB1"/>
<organism evidence="1">
    <name type="scientific">viral metagenome</name>
    <dbReference type="NCBI Taxonomy" id="1070528"/>
    <lineage>
        <taxon>unclassified sequences</taxon>
        <taxon>metagenomes</taxon>
        <taxon>organismal metagenomes</taxon>
    </lineage>
</organism>
<dbReference type="EMBL" id="MT143513">
    <property type="protein sequence ID" value="QJA97655.1"/>
    <property type="molecule type" value="Genomic_DNA"/>
</dbReference>
<protein>
    <submittedName>
        <fullName evidence="1">Uncharacterized protein</fullName>
    </submittedName>
</protein>
<accession>A0A6M3LYB1</accession>